<evidence type="ECO:0000256" key="3">
    <source>
        <dbReference type="ARBA" id="ARBA00022691"/>
    </source>
</evidence>
<evidence type="ECO:0000259" key="6">
    <source>
        <dbReference type="PROSITE" id="PS50926"/>
    </source>
</evidence>
<dbReference type="PROSITE" id="PS50926">
    <property type="entry name" value="TRAM"/>
    <property type="match status" value="1"/>
</dbReference>
<dbReference type="RefSeq" id="WP_187528769.1">
    <property type="nucleotide sequence ID" value="NZ_CP060724.1"/>
</dbReference>
<dbReference type="InterPro" id="IPR012340">
    <property type="entry name" value="NA-bd_OB-fold"/>
</dbReference>
<dbReference type="InterPro" id="IPR010280">
    <property type="entry name" value="U5_MeTrfase_fam"/>
</dbReference>
<proteinExistence type="inferred from homology"/>
<feature type="binding site" evidence="4">
    <location>
        <position position="337"/>
    </location>
    <ligand>
        <name>S-adenosyl-L-methionine</name>
        <dbReference type="ChEBI" id="CHEBI:59789"/>
    </ligand>
</feature>
<feature type="domain" description="TRAM" evidence="6">
    <location>
        <begin position="7"/>
        <end position="65"/>
    </location>
</feature>
<dbReference type="FunFam" id="3.40.50.150:FF:000009">
    <property type="entry name" value="23S rRNA (Uracil(1939)-C(5))-methyltransferase RlmD"/>
    <property type="match status" value="1"/>
</dbReference>
<dbReference type="KEGG" id="wdi:H9L19_05960"/>
<protein>
    <submittedName>
        <fullName evidence="7">23S rRNA (Uracil(1939)-C(5))-methyltransferase RlmD</fullName>
        <ecNumber evidence="7">2.1.1.190</ecNumber>
    </submittedName>
</protein>
<dbReference type="GO" id="GO:0070041">
    <property type="term" value="F:rRNA (uridine-C5-)-methyltransferase activity"/>
    <property type="evidence" value="ECO:0007669"/>
    <property type="project" value="TreeGrafter"/>
</dbReference>
<dbReference type="CDD" id="cd02440">
    <property type="entry name" value="AdoMet_MTases"/>
    <property type="match status" value="1"/>
</dbReference>
<comment type="similarity">
    <text evidence="4">Belongs to the class I-like SAM-binding methyltransferase superfamily. RNA M5U methyltransferase family.</text>
</comment>
<accession>A0A7G9T4A9</accession>
<dbReference type="Gene3D" id="2.40.50.1070">
    <property type="match status" value="1"/>
</dbReference>
<organism evidence="7 8">
    <name type="scientific">Weissella diestrammenae</name>
    <dbReference type="NCBI Taxonomy" id="1162633"/>
    <lineage>
        <taxon>Bacteria</taxon>
        <taxon>Bacillati</taxon>
        <taxon>Bacillota</taxon>
        <taxon>Bacilli</taxon>
        <taxon>Lactobacillales</taxon>
        <taxon>Lactobacillaceae</taxon>
        <taxon>Weissella</taxon>
    </lineage>
</organism>
<dbReference type="EMBL" id="CP060724">
    <property type="protein sequence ID" value="QNN74934.1"/>
    <property type="molecule type" value="Genomic_DNA"/>
</dbReference>
<dbReference type="EC" id="2.1.1.190" evidence="7"/>
<dbReference type="PROSITE" id="PS51687">
    <property type="entry name" value="SAM_MT_RNA_M5U"/>
    <property type="match status" value="1"/>
</dbReference>
<dbReference type="PROSITE" id="PS01231">
    <property type="entry name" value="TRMA_2"/>
    <property type="match status" value="1"/>
</dbReference>
<evidence type="ECO:0000256" key="2">
    <source>
        <dbReference type="ARBA" id="ARBA00022679"/>
    </source>
</evidence>
<dbReference type="Gene3D" id="3.40.50.150">
    <property type="entry name" value="Vaccinia Virus protein VP39"/>
    <property type="match status" value="1"/>
</dbReference>
<dbReference type="GO" id="GO:0070475">
    <property type="term" value="P:rRNA base methylation"/>
    <property type="evidence" value="ECO:0007669"/>
    <property type="project" value="TreeGrafter"/>
</dbReference>
<keyword evidence="2 4" id="KW-0808">Transferase</keyword>
<dbReference type="PANTHER" id="PTHR11061:SF30">
    <property type="entry name" value="TRNA (URACIL(54)-C(5))-METHYLTRANSFERASE"/>
    <property type="match status" value="1"/>
</dbReference>
<dbReference type="InterPro" id="IPR002792">
    <property type="entry name" value="TRAM_dom"/>
</dbReference>
<evidence type="ECO:0000313" key="8">
    <source>
        <dbReference type="Proteomes" id="UP000515800"/>
    </source>
</evidence>
<feature type="binding site" evidence="4">
    <location>
        <position position="287"/>
    </location>
    <ligand>
        <name>S-adenosyl-L-methionine</name>
        <dbReference type="ChEBI" id="CHEBI:59789"/>
    </ligand>
</feature>
<feature type="active site" evidence="5">
    <location>
        <position position="412"/>
    </location>
</feature>
<feature type="binding site" evidence="4">
    <location>
        <position position="316"/>
    </location>
    <ligand>
        <name>S-adenosyl-L-methionine</name>
        <dbReference type="ChEBI" id="CHEBI:59789"/>
    </ligand>
</feature>
<dbReference type="InterPro" id="IPR030391">
    <property type="entry name" value="MeTrfase_TrmA_CS"/>
</dbReference>
<dbReference type="PANTHER" id="PTHR11061">
    <property type="entry name" value="RNA M5U METHYLTRANSFERASE"/>
    <property type="match status" value="1"/>
</dbReference>
<dbReference type="Pfam" id="PF01938">
    <property type="entry name" value="TRAM"/>
    <property type="match status" value="1"/>
</dbReference>
<evidence type="ECO:0000313" key="7">
    <source>
        <dbReference type="EMBL" id="QNN74934.1"/>
    </source>
</evidence>
<keyword evidence="8" id="KW-1185">Reference proteome</keyword>
<keyword evidence="1 4" id="KW-0489">Methyltransferase</keyword>
<dbReference type="AlphaFoldDB" id="A0A7G9T4A9"/>
<dbReference type="FunFam" id="2.40.50.1070:FF:000003">
    <property type="entry name" value="23S rRNA (Uracil-5-)-methyltransferase RumA"/>
    <property type="match status" value="1"/>
</dbReference>
<reference evidence="7 8" key="1">
    <citation type="submission" date="2020-08" db="EMBL/GenBank/DDBJ databases">
        <title>Genome sequence of Weissella diestrammenae KACC 16890T.</title>
        <authorList>
            <person name="Hyun D.-W."/>
            <person name="Bae J.-W."/>
        </authorList>
    </citation>
    <scope>NUCLEOTIDE SEQUENCE [LARGE SCALE GENOMIC DNA]</scope>
    <source>
        <strain evidence="7 8">KACC 16890</strain>
    </source>
</reference>
<evidence type="ECO:0000256" key="1">
    <source>
        <dbReference type="ARBA" id="ARBA00022603"/>
    </source>
</evidence>
<dbReference type="Pfam" id="PF05958">
    <property type="entry name" value="tRNA_U5-meth_tr"/>
    <property type="match status" value="1"/>
</dbReference>
<dbReference type="NCBIfam" id="TIGR00479">
    <property type="entry name" value="rumA"/>
    <property type="match status" value="1"/>
</dbReference>
<evidence type="ECO:0000256" key="4">
    <source>
        <dbReference type="PROSITE-ProRule" id="PRU01024"/>
    </source>
</evidence>
<feature type="active site" description="Nucleophile" evidence="4">
    <location>
        <position position="412"/>
    </location>
</feature>
<keyword evidence="3 4" id="KW-0949">S-adenosyl-L-methionine</keyword>
<dbReference type="InterPro" id="IPR030390">
    <property type="entry name" value="MeTrfase_TrmA_AS"/>
</dbReference>
<dbReference type="SUPFAM" id="SSF53335">
    <property type="entry name" value="S-adenosyl-L-methionine-dependent methyltransferases"/>
    <property type="match status" value="1"/>
</dbReference>
<sequence>MAKFKAPVIKNQEFEAEVVDLTYQGMGVVKFEDFPVFVVDAIPGEVVRVGITKVQTNFAFGRVIKRLKESDDRNHNVDQATLTTGIAPLANLTYAAQLRFKQNQIEQLFKKMHIDVPVNETIGMENPIGYRNKAQVPVRTVRGELTTGFYRRNSHILVPIEDYYIQDPEIDKAIVVIRDLMRRYQLDAYDEATHSGEIRTVMVRRGYYSHEMMVVIVTRRNKLPVAELLIEGIKQALPEVKSIIQNVNSEKTNVILGKTNKTLWGADYISDTLFGKTFEIGPMSFYQVNPQTTEVLYGLAVEKAALTGDEMVIDAYSGIGTISLSVADKVKEVIGVEIVPGAVADAKRNAKINGIDNVKFELGKAEEKMVEWQAADVKPDVIFVDPPRKGLTPELITAATEMQPKKIVYISCNPATLARDAAQLIESGYQIDGAVQPIDQFPQTTHIESVTVFLKK</sequence>
<gene>
    <name evidence="7" type="primary">rlmD</name>
    <name evidence="7" type="ORF">H9L19_05960</name>
</gene>
<dbReference type="PROSITE" id="PS01230">
    <property type="entry name" value="TRMA_1"/>
    <property type="match status" value="1"/>
</dbReference>
<dbReference type="SUPFAM" id="SSF50249">
    <property type="entry name" value="Nucleic acid-binding proteins"/>
    <property type="match status" value="1"/>
</dbReference>
<name>A0A7G9T4A9_9LACO</name>
<feature type="binding site" evidence="4">
    <location>
        <position position="385"/>
    </location>
    <ligand>
        <name>S-adenosyl-L-methionine</name>
        <dbReference type="ChEBI" id="CHEBI:59789"/>
    </ligand>
</feature>
<dbReference type="InterPro" id="IPR029063">
    <property type="entry name" value="SAM-dependent_MTases_sf"/>
</dbReference>
<evidence type="ECO:0000256" key="5">
    <source>
        <dbReference type="PROSITE-ProRule" id="PRU10015"/>
    </source>
</evidence>
<dbReference type="Proteomes" id="UP000515800">
    <property type="component" value="Chromosome"/>
</dbReference>
<dbReference type="Gene3D" id="2.40.50.140">
    <property type="entry name" value="Nucleic acid-binding proteins"/>
    <property type="match status" value="1"/>
</dbReference>